<proteinExistence type="predicted"/>
<dbReference type="OrthoDB" id="10251180at2759"/>
<reference evidence="2 3" key="1">
    <citation type="journal article" date="2010" name="BMC Genomics">
        <title>Genome analysis and comparative genomics of a Giardia intestinalis assemblage E isolate.</title>
        <authorList>
            <person name="Jerlstrom-Hultqvist J."/>
            <person name="Franzen O."/>
            <person name="Ankarklev J."/>
            <person name="Xu F."/>
            <person name="Nohynkova E."/>
            <person name="Andersson J.O."/>
            <person name="Svard S.G."/>
            <person name="Andersson B."/>
        </authorList>
    </citation>
    <scope>NUCLEOTIDE SEQUENCE [LARGE SCALE GENOMIC DNA]</scope>
    <source>
        <strain evidence="2 3">P15</strain>
    </source>
</reference>
<feature type="compositionally biased region" description="Basic residues" evidence="1">
    <location>
        <begin position="66"/>
        <end position="84"/>
    </location>
</feature>
<comment type="caution">
    <text evidence="2">The sequence shown here is derived from an EMBL/GenBank/DDBJ whole genome shotgun (WGS) entry which is preliminary data.</text>
</comment>
<gene>
    <name evidence="2" type="ORF">GLP15_4360</name>
</gene>
<protein>
    <submittedName>
        <fullName evidence="2">Uncharacterized protein</fullName>
    </submittedName>
</protein>
<sequence>MAGHLLNSNGTAKNENKLYTQKPTPFYDAGTVPVRLSSVPFESRNEPIRVQIDEPPKQRPRAGLVRTRKRMIPRNRWKRNGSKQ</sequence>
<accession>E1F7E8</accession>
<feature type="compositionally biased region" description="Polar residues" evidence="1">
    <location>
        <begin position="1"/>
        <end position="23"/>
    </location>
</feature>
<name>E1F7E8_GIAIA</name>
<evidence type="ECO:0000313" key="3">
    <source>
        <dbReference type="Proteomes" id="UP000008974"/>
    </source>
</evidence>
<dbReference type="OMA" id="KRMIPRN"/>
<organism evidence="2 3">
    <name type="scientific">Giardia intestinalis (strain P15)</name>
    <name type="common">Giardia lamblia</name>
    <dbReference type="NCBI Taxonomy" id="658858"/>
    <lineage>
        <taxon>Eukaryota</taxon>
        <taxon>Metamonada</taxon>
        <taxon>Diplomonadida</taxon>
        <taxon>Hexamitidae</taxon>
        <taxon>Giardiinae</taxon>
        <taxon>Giardia</taxon>
    </lineage>
</organism>
<dbReference type="VEuPathDB" id="GiardiaDB:GLP15_4360"/>
<feature type="region of interest" description="Disordered" evidence="1">
    <location>
        <begin position="1"/>
        <end position="29"/>
    </location>
</feature>
<dbReference type="Proteomes" id="UP000008974">
    <property type="component" value="Unassembled WGS sequence"/>
</dbReference>
<evidence type="ECO:0000313" key="2">
    <source>
        <dbReference type="EMBL" id="EFO61618.1"/>
    </source>
</evidence>
<dbReference type="AlphaFoldDB" id="E1F7E8"/>
<dbReference type="EMBL" id="ACVC01000219">
    <property type="protein sequence ID" value="EFO61618.1"/>
    <property type="molecule type" value="Genomic_DNA"/>
</dbReference>
<evidence type="ECO:0000256" key="1">
    <source>
        <dbReference type="SAM" id="MobiDB-lite"/>
    </source>
</evidence>
<feature type="region of interest" description="Disordered" evidence="1">
    <location>
        <begin position="55"/>
        <end position="84"/>
    </location>
</feature>